<feature type="compositionally biased region" description="Basic and acidic residues" evidence="1">
    <location>
        <begin position="2018"/>
        <end position="2033"/>
    </location>
</feature>
<feature type="region of interest" description="Disordered" evidence="1">
    <location>
        <begin position="266"/>
        <end position="340"/>
    </location>
</feature>
<feature type="compositionally biased region" description="Basic and acidic residues" evidence="1">
    <location>
        <begin position="1367"/>
        <end position="1383"/>
    </location>
</feature>
<evidence type="ECO:0000256" key="1">
    <source>
        <dbReference type="SAM" id="MobiDB-lite"/>
    </source>
</evidence>
<name>A0A4V3WQI9_CAMSN</name>
<feature type="compositionally biased region" description="Basic and acidic residues" evidence="1">
    <location>
        <begin position="2390"/>
        <end position="2406"/>
    </location>
</feature>
<organism evidence="2 3">
    <name type="scientific">Camellia sinensis var. sinensis</name>
    <name type="common">China tea</name>
    <dbReference type="NCBI Taxonomy" id="542762"/>
    <lineage>
        <taxon>Eukaryota</taxon>
        <taxon>Viridiplantae</taxon>
        <taxon>Streptophyta</taxon>
        <taxon>Embryophyta</taxon>
        <taxon>Tracheophyta</taxon>
        <taxon>Spermatophyta</taxon>
        <taxon>Magnoliopsida</taxon>
        <taxon>eudicotyledons</taxon>
        <taxon>Gunneridae</taxon>
        <taxon>Pentapetalae</taxon>
        <taxon>asterids</taxon>
        <taxon>Ericales</taxon>
        <taxon>Theaceae</taxon>
        <taxon>Camellia</taxon>
    </lineage>
</organism>
<feature type="region of interest" description="Disordered" evidence="1">
    <location>
        <begin position="1745"/>
        <end position="1834"/>
    </location>
</feature>
<feature type="compositionally biased region" description="Basic and acidic residues" evidence="1">
    <location>
        <begin position="167"/>
        <end position="177"/>
    </location>
</feature>
<feature type="compositionally biased region" description="Basic and acidic residues" evidence="1">
    <location>
        <begin position="2317"/>
        <end position="2326"/>
    </location>
</feature>
<feature type="region of interest" description="Disordered" evidence="1">
    <location>
        <begin position="903"/>
        <end position="923"/>
    </location>
</feature>
<dbReference type="Proteomes" id="UP000306102">
    <property type="component" value="Unassembled WGS sequence"/>
</dbReference>
<feature type="compositionally biased region" description="Basic and acidic residues" evidence="1">
    <location>
        <begin position="441"/>
        <end position="450"/>
    </location>
</feature>
<feature type="compositionally biased region" description="Basic and acidic residues" evidence="1">
    <location>
        <begin position="2658"/>
        <end position="2674"/>
    </location>
</feature>
<feature type="compositionally biased region" description="Basic and acidic residues" evidence="1">
    <location>
        <begin position="831"/>
        <end position="847"/>
    </location>
</feature>
<protein>
    <submittedName>
        <fullName evidence="2">Uncharacterized protein</fullName>
    </submittedName>
</protein>
<feature type="compositionally biased region" description="Basic and acidic residues" evidence="1">
    <location>
        <begin position="1513"/>
        <end position="1522"/>
    </location>
</feature>
<feature type="region of interest" description="Disordered" evidence="1">
    <location>
        <begin position="2651"/>
        <end position="2748"/>
    </location>
</feature>
<feature type="region of interest" description="Disordered" evidence="1">
    <location>
        <begin position="1874"/>
        <end position="1945"/>
    </location>
</feature>
<feature type="compositionally biased region" description="Basic and acidic residues" evidence="1">
    <location>
        <begin position="2585"/>
        <end position="2594"/>
    </location>
</feature>
<feature type="region of interest" description="Disordered" evidence="1">
    <location>
        <begin position="1209"/>
        <end position="1324"/>
    </location>
</feature>
<feature type="region of interest" description="Disordered" evidence="1">
    <location>
        <begin position="1477"/>
        <end position="1566"/>
    </location>
</feature>
<feature type="compositionally biased region" description="Basic and acidic residues" evidence="1">
    <location>
        <begin position="1172"/>
        <end position="1191"/>
    </location>
</feature>
<feature type="region of interest" description="Disordered" evidence="1">
    <location>
        <begin position="1974"/>
        <end position="1995"/>
    </location>
</feature>
<feature type="compositionally biased region" description="Basic and acidic residues" evidence="1">
    <location>
        <begin position="2171"/>
        <end position="2187"/>
    </location>
</feature>
<feature type="region of interest" description="Disordered" evidence="1">
    <location>
        <begin position="630"/>
        <end position="655"/>
    </location>
</feature>
<reference evidence="2 3" key="1">
    <citation type="journal article" date="2018" name="Proc. Natl. Acad. Sci. U.S.A.">
        <title>Draft genome sequence of Camellia sinensis var. sinensis provides insights into the evolution of the tea genome and tea quality.</title>
        <authorList>
            <person name="Wei C."/>
            <person name="Yang H."/>
            <person name="Wang S."/>
            <person name="Zhao J."/>
            <person name="Liu C."/>
            <person name="Gao L."/>
            <person name="Xia E."/>
            <person name="Lu Y."/>
            <person name="Tai Y."/>
            <person name="She G."/>
            <person name="Sun J."/>
            <person name="Cao H."/>
            <person name="Tong W."/>
            <person name="Gao Q."/>
            <person name="Li Y."/>
            <person name="Deng W."/>
            <person name="Jiang X."/>
            <person name="Wang W."/>
            <person name="Chen Q."/>
            <person name="Zhang S."/>
            <person name="Li H."/>
            <person name="Wu J."/>
            <person name="Wang P."/>
            <person name="Li P."/>
            <person name="Shi C."/>
            <person name="Zheng F."/>
            <person name="Jian J."/>
            <person name="Huang B."/>
            <person name="Shan D."/>
            <person name="Shi M."/>
            <person name="Fang C."/>
            <person name="Yue Y."/>
            <person name="Li F."/>
            <person name="Li D."/>
            <person name="Wei S."/>
            <person name="Han B."/>
            <person name="Jiang C."/>
            <person name="Yin Y."/>
            <person name="Xia T."/>
            <person name="Zhang Z."/>
            <person name="Bennetzen J.L."/>
            <person name="Zhao S."/>
            <person name="Wan X."/>
        </authorList>
    </citation>
    <scope>NUCLEOTIDE SEQUENCE [LARGE SCALE GENOMIC DNA]</scope>
    <source>
        <strain evidence="3">cv. Shuchazao</strain>
        <tissue evidence="2">Leaf</tissue>
    </source>
</reference>
<feature type="compositionally biased region" description="Basic and acidic residues" evidence="1">
    <location>
        <begin position="1781"/>
        <end position="1790"/>
    </location>
</feature>
<feature type="compositionally biased region" description="Basic and acidic residues" evidence="1">
    <location>
        <begin position="2853"/>
        <end position="2862"/>
    </location>
</feature>
<feature type="region of interest" description="Disordered" evidence="1">
    <location>
        <begin position="43"/>
        <end position="64"/>
    </location>
</feature>
<dbReference type="STRING" id="542762.A0A4V3WQI9"/>
<evidence type="ECO:0000313" key="2">
    <source>
        <dbReference type="EMBL" id="THG20487.1"/>
    </source>
</evidence>
<feature type="region of interest" description="Disordered" evidence="1">
    <location>
        <begin position="1170"/>
        <end position="1191"/>
    </location>
</feature>
<gene>
    <name evidence="2" type="ORF">TEA_007370</name>
</gene>
<feature type="compositionally biased region" description="Polar residues" evidence="1">
    <location>
        <begin position="2700"/>
        <end position="2712"/>
    </location>
</feature>
<feature type="compositionally biased region" description="Basic and acidic residues" evidence="1">
    <location>
        <begin position="709"/>
        <end position="718"/>
    </location>
</feature>
<evidence type="ECO:0000313" key="3">
    <source>
        <dbReference type="Proteomes" id="UP000306102"/>
    </source>
</evidence>
<feature type="compositionally biased region" description="Basic and acidic residues" evidence="1">
    <location>
        <begin position="2822"/>
        <end position="2837"/>
    </location>
</feature>
<feature type="compositionally biased region" description="Basic and acidic residues" evidence="1">
    <location>
        <begin position="100"/>
        <end position="118"/>
    </location>
</feature>
<feature type="compositionally biased region" description="Basic and acidic residues" evidence="1">
    <location>
        <begin position="946"/>
        <end position="961"/>
    </location>
</feature>
<feature type="region of interest" description="Disordered" evidence="1">
    <location>
        <begin position="2382"/>
        <end position="2480"/>
    </location>
</feature>
<feature type="compositionally biased region" description="Basic and acidic residues" evidence="1">
    <location>
        <begin position="977"/>
        <end position="986"/>
    </location>
</feature>
<feature type="region of interest" description="Disordered" evidence="1">
    <location>
        <begin position="99"/>
        <end position="118"/>
    </location>
</feature>
<feature type="region of interest" description="Disordered" evidence="1">
    <location>
        <begin position="2936"/>
        <end position="3014"/>
    </location>
</feature>
<feature type="compositionally biased region" description="Basic and acidic residues" evidence="1">
    <location>
        <begin position="1708"/>
        <end position="1727"/>
    </location>
</feature>
<feature type="compositionally biased region" description="Basic and acidic residues" evidence="1">
    <location>
        <begin position="295"/>
        <end position="311"/>
    </location>
</feature>
<feature type="region of interest" description="Disordered" evidence="1">
    <location>
        <begin position="941"/>
        <end position="1056"/>
    </location>
</feature>
<feature type="compositionally biased region" description="Basic and acidic residues" evidence="1">
    <location>
        <begin position="904"/>
        <end position="923"/>
    </location>
</feature>
<feature type="region of interest" description="Disordered" evidence="1">
    <location>
        <begin position="682"/>
        <end position="873"/>
    </location>
</feature>
<feature type="compositionally biased region" description="Basic and acidic residues" evidence="1">
    <location>
        <begin position="2982"/>
        <end position="2991"/>
    </location>
</feature>
<feature type="compositionally biased region" description="Basic and acidic residues" evidence="1">
    <location>
        <begin position="1482"/>
        <end position="1497"/>
    </location>
</feature>
<feature type="compositionally biased region" description="Basic and acidic residues" evidence="1">
    <location>
        <begin position="1976"/>
        <end position="1995"/>
    </location>
</feature>
<feature type="region of interest" description="Disordered" evidence="1">
    <location>
        <begin position="2115"/>
        <end position="2213"/>
    </location>
</feature>
<feature type="compositionally biased region" description="Basic and acidic residues" evidence="1">
    <location>
        <begin position="368"/>
        <end position="386"/>
    </location>
</feature>
<feature type="compositionally biased region" description="Basic and acidic residues" evidence="1">
    <location>
        <begin position="636"/>
        <end position="655"/>
    </location>
</feature>
<feature type="region of interest" description="Disordered" evidence="1">
    <location>
        <begin position="2817"/>
        <end position="2905"/>
    </location>
</feature>
<feature type="compositionally biased region" description="Basic and acidic residues" evidence="1">
    <location>
        <begin position="2714"/>
        <end position="2723"/>
    </location>
</feature>
<feature type="compositionally biased region" description="Basic and acidic residues" evidence="1">
    <location>
        <begin position="2446"/>
        <end position="2455"/>
    </location>
</feature>
<feature type="region of interest" description="Disordered" evidence="1">
    <location>
        <begin position="1706"/>
        <end position="1727"/>
    </location>
</feature>
<feature type="region of interest" description="Disordered" evidence="1">
    <location>
        <begin position="1438"/>
        <end position="1459"/>
    </location>
</feature>
<feature type="region of interest" description="Disordered" evidence="1">
    <location>
        <begin position="405"/>
        <end position="495"/>
    </location>
</feature>
<feature type="region of interest" description="Disordered" evidence="1">
    <location>
        <begin position="145"/>
        <end position="187"/>
    </location>
</feature>
<feature type="compositionally biased region" description="Basic and acidic residues" evidence="1">
    <location>
        <begin position="563"/>
        <end position="579"/>
    </location>
</feature>
<feature type="region of interest" description="Disordered" evidence="1">
    <location>
        <begin position="201"/>
        <end position="252"/>
    </location>
</feature>
<feature type="region of interest" description="Disordered" evidence="1">
    <location>
        <begin position="534"/>
        <end position="612"/>
    </location>
</feature>
<feature type="compositionally biased region" description="Basic and acidic residues" evidence="1">
    <location>
        <begin position="1099"/>
        <end position="1115"/>
    </location>
</feature>
<feature type="compositionally biased region" description="Basic and acidic residues" evidence="1">
    <location>
        <begin position="1635"/>
        <end position="1651"/>
    </location>
</feature>
<feature type="compositionally biased region" description="Basic and acidic residues" evidence="1">
    <location>
        <begin position="410"/>
        <end position="425"/>
    </location>
</feature>
<feature type="compositionally biased region" description="Polar residues" evidence="1">
    <location>
        <begin position="2432"/>
        <end position="2444"/>
    </location>
</feature>
<sequence>MELGRRKRTTRNGVVTGSVWESRMKSDEVKGGIKVFNGEEENSKLVSNKSLDGPSKNLDGLGDGTGRNSFELKVAKPELNEAFVESVVAIEKSPVGIAETRSDETRERERESYKEMEVGRRKRITWESRIKSDELNGGLKILYGEEENSEESGDKSLRPKPSPIGDSGKRKTWKSENFDGLGRSPIQIARQRSEINKNLDVQCKESSVSTNGIKKNPVQSKKSRSEQLSVSVNGIERSPIHKMKTRSKESKELNVFVERTERKLNQVRKANSESQKLVGESDDGNERNLVQLRKVKPESNKALDESVDTKAKLVSNKSSDGPSKNLDGLGDGTGRNSFGLKVAKPESNEAFVEFVVAIEKSPVGIAETRSDETREREREGYKEMEVGRRKRMTWESRIKSDELNGGLKIFHGEEENSEESGDKSLRPKSSPIGVSGKRKTWKSENSDGLERSPIQIARQRSEINKNLDEQCKESSVSTDGIKKNPVQSKKSRSEQLSVFVNGIERSPIHKMKTRSKESKELNVFVERTERKLNQVRKANSESQKLVGESDDGNERNLVQLRKVKPESNKALDESVDTKAKLVSNKSSDGPSKNLDGLGDGTGRNSFELKVAKPESNEAFVESVVAIEKSPVGIAETRSDETRERERESYKEMEVGRRKRITWESRIKSDELNGGLKIFYGEEENSEESGDKSLRPKPSPIGVSGKRKTWKSENSDGLERSPIQIARQRSEINKNLDVQCKESSVSTDGIKKNPVQSKKSRSEQLSVSVNGIERSPNHKMKTRSKESKELNVFVERTERKLNQVRKANSESQKLVGESDDGNERNLVQLRKVKPESNKALDESVDTKAKLVSNKSSDGPSKNLDGLGDGTGRNSFELKVAKPESNEAFVEFVVAIEKSPVGIAETRSDETRERERESYKEMEVGRRKRITWESRIKSDELNGGLKIFHGEEENSEESGDKSLRPKPSPIGVSGKRKTWKSENSDGLERSPIQIARQRSEINKNLDVQCKESSVSTDGIKKNPVQSKKSRSEQLSVSVNGIERSPNHKMKTRSKESKELNVFVERTERKLNQVRKANSESQKLVGESDDGNERNLVQLRKVKPESNKALDESVDTKAKLVSNKSSDGPSKNLDGLGDGTGRNSFELKVAKPESNEAFVEFVVAIEKSPVGIAETRSDETRERERESYKEMEVGRRKRITWESRIKSDELNGGLKIFHGEEENSEESGDKSLRPKPSPIGVSGKRKTWKSENSDGLERSPIQIARQRSEINKNLDVQCKESSVSTDGIKKNPVQSKKSRSEQLSVSVNGIERSPNHKMKTRSKESKELNVFVERTERKLNQVRKANSESQKLVGESDDGNERNLVQLRKVKPESNKALDESVDTKAKLVSNKSSDGPSKNLDGLGDGTGRNSFELKVAKPESNEAFVEFVVAIEKSPVGIAETRSDETRERERESYKEMEVGRRKRITWESRIKSDELNGGLKIFHGEEENSEESGDKSLRPKPSPIGVSGKRKTWKSENSDGLERSPIQIARQRSEINKNLDVQCKESSVSTDGIKKNPVQSKKSRSEQLSVFVNGIERSPIHKMKTRSKESKELNVFVERTERKLNQVRKANSESQKLVGESDDGNERNLVQLRKVKPESNKALDESVDTKAKLVSNKSSDGPSKNLDGLGDGTGRNSFELKVAKPESNEAFVEFVVAIEKSPVGIAETRSDETRERERESYKEMEVGRRKRITWESRIKSDELNGGLKIFHGEEENSEESGDKSLRPKPSPIGVSGKRKTWKSENSDGLERSPIQIARQRSEINKNLDVQCKESSVSTDGIKKNPVQSKKSRSEQLSVFVNGIERSPIHKMKTRSKESKELNVFVERTERKLNQVRKANSESQKLVGESDDGNERNLVQLRKVKPESNKALDESVDTKAKLVSNKSSDGPSKNLDGLGDGTGRNSFELKVAKPESNEAFVEFVVAIEKSPVGIAETRSDETRERERESYKEMEVGRRKRITWESRIKSDELNGGLKIFHGEEENSEESGDKSLRPKPSPIGVSGKRKTWKSENSDGLERSPIQIARQRSEINKNLDVQCKESSVSTDGIKKNPVQSKKSRSEQLSVFVNGIERSPIHKMKTRSKESKELNVFVERTERNPNQARKAKSESQKLVGESDDGNERNLVQLRKVKPESNKALDESVDTKAKLVSNKSSDGPSKNLDGLGDGTGRNSFELKVAKPESNEAFVEFVVAIEKSPVGIAETRSDETREREREGYKEMEVGRRKRITWESRIKSDELNGGLKIFHGEEENSEESGDKSLRPKPSPIGVSGKRKTWKSENSDGLERSPIQIARQRSEINKNLDVQCKESSVSTDGIKKNPVQSKKSRSEQLSVFVNGIERSPFHKMKTRSKESKELNVFVERTERNPNQARKAKSESQKLVGESDDGNERNLVQLSKVKSGSTKALDESVDTKAKLVSNKSSDGPSKNLDGLGDGTGRNSFELKVAKPESNEAFVEFVVAIEKSPVGIAETRSDETREREREGYKEMEVGRRKRITWESRIKSDELNGGLKIFHGEEENSEESGDKSLRPKPSPIGVSGKRKTWKSENSDGLERSPIQIARQRSEINKNLDVQCKESSVSTDGIKKNPVQSKKSRSEQLSVFVNGIERSPFHKMKTRSKESKELNVFVERTERNPNQARKAKSESQKLVGESDDGNERNLVQLSKVKSGSTKALDESVDTKAKLVSNKSSDGPSKNLDGLGDGTGRNSFELKVAKPESNEAFVEFVVAIEKSPVGIAETRSDETREREREGYKEMEVGRRKRITWESRIKSDELNGGLKIFHGEEENSEESGDKSLRPKPSPIGVSGKRKTWKSENSDGLERSPIQIARQRSEINKNLDVQCKESSVSTDGIKKNPVQSKKSRSEQLSVFVNGIERSPFHKMKTRSKESKELNVFVERTERNPNQARKAKSESQKLVGESDDGNERNLVQLSKVKSGSTKALDESVDTKAKLVSNKSSDGPSKNLDGLGDGTGRNSFELKVAKLILKFESMV</sequence>
<comment type="caution">
    <text evidence="2">The sequence shown here is derived from an EMBL/GenBank/DDBJ whole genome shotgun (WGS) entry which is preliminary data.</text>
</comment>
<accession>A0A4V3WQI9</accession>
<feature type="region of interest" description="Disordered" evidence="1">
    <location>
        <begin position="2013"/>
        <end position="2102"/>
    </location>
</feature>
<feature type="compositionally biased region" description="Basic and acidic residues" evidence="1">
    <location>
        <begin position="2049"/>
        <end position="2058"/>
    </location>
</feature>
<feature type="compositionally biased region" description="Polar residues" evidence="1">
    <location>
        <begin position="2968"/>
        <end position="2980"/>
    </location>
</feature>
<keyword evidence="3" id="KW-1185">Reference proteome</keyword>
<feature type="region of interest" description="Disordered" evidence="1">
    <location>
        <begin position="367"/>
        <end position="386"/>
    </location>
</feature>
<feature type="compositionally biased region" description="Basic and acidic residues" evidence="1">
    <location>
        <begin position="1903"/>
        <end position="1919"/>
    </location>
</feature>
<feature type="compositionally biased region" description="Basic and acidic residues" evidence="1">
    <location>
        <begin position="459"/>
        <end position="472"/>
    </location>
</feature>
<feature type="compositionally biased region" description="Basic and acidic residues" evidence="1">
    <location>
        <begin position="1440"/>
        <end position="1459"/>
    </location>
</feature>
<feature type="region of interest" description="Disordered" evidence="1">
    <location>
        <begin position="2281"/>
        <end position="2370"/>
    </location>
</feature>
<feature type="region of interest" description="Disordered" evidence="1">
    <location>
        <begin position="2549"/>
        <end position="2638"/>
    </location>
</feature>
<feature type="compositionally biased region" description="Basic and acidic residues" evidence="1">
    <location>
        <begin position="782"/>
        <end position="800"/>
    </location>
</feature>
<feature type="region of interest" description="Disordered" evidence="1">
    <location>
        <begin position="1070"/>
        <end position="1145"/>
    </location>
</feature>
<dbReference type="PANTHER" id="PTHR46626">
    <property type="entry name" value="RETICULON-LIKE PROTEIN B17"/>
    <property type="match status" value="1"/>
</dbReference>
<feature type="compositionally biased region" description="Polar residues" evidence="1">
    <location>
        <begin position="204"/>
        <end position="232"/>
    </location>
</feature>
<feature type="region of interest" description="Disordered" evidence="1">
    <location>
        <begin position="1606"/>
        <end position="1677"/>
    </location>
</feature>
<proteinExistence type="predicted"/>
<feature type="compositionally biased region" description="Basic and acidic residues" evidence="1">
    <location>
        <begin position="2122"/>
        <end position="2138"/>
    </location>
</feature>
<feature type="compositionally biased region" description="Basic and acidic residues" evidence="1">
    <location>
        <begin position="1214"/>
        <end position="1229"/>
    </location>
</feature>
<feature type="compositionally biased region" description="Basic and acidic residues" evidence="1">
    <location>
        <begin position="2554"/>
        <end position="2569"/>
    </location>
</feature>
<feature type="compositionally biased region" description="Basic and acidic residues" evidence="1">
    <location>
        <begin position="1245"/>
        <end position="1254"/>
    </location>
</feature>
<dbReference type="InterPro" id="IPR044647">
    <property type="entry name" value="RTNLB17/18/21"/>
</dbReference>
<feature type="region of interest" description="Disordered" evidence="1">
    <location>
        <begin position="1338"/>
        <end position="1409"/>
    </location>
</feature>
<dbReference type="EMBL" id="SDRB02001896">
    <property type="protein sequence ID" value="THG20487.1"/>
    <property type="molecule type" value="Genomic_DNA"/>
</dbReference>
<feature type="compositionally biased region" description="Basic and acidic residues" evidence="1">
    <location>
        <begin position="1750"/>
        <end position="1765"/>
    </location>
</feature>
<dbReference type="PANTHER" id="PTHR46626:SF1">
    <property type="entry name" value="RETICULON-LIKE PROTEIN B21"/>
    <property type="match status" value="1"/>
</dbReference>
<feature type="compositionally biased region" description="Basic and acidic residues" evidence="1">
    <location>
        <begin position="2286"/>
        <end position="2301"/>
    </location>
</feature>